<keyword evidence="2" id="KW-1185">Reference proteome</keyword>
<dbReference type="RefSeq" id="WP_115611590.1">
    <property type="nucleotide sequence ID" value="NZ_JBHLZC010000005.1"/>
</dbReference>
<reference evidence="1 2" key="1">
    <citation type="submission" date="2018-06" db="EMBL/GenBank/DDBJ databases">
        <authorList>
            <consortium name="Pathogen Informatics"/>
            <person name="Doyle S."/>
        </authorList>
    </citation>
    <scope>NUCLEOTIDE SEQUENCE [LARGE SCALE GENOMIC DNA]</scope>
    <source>
        <strain evidence="1 2">NCTC13294</strain>
    </source>
</reference>
<protein>
    <submittedName>
        <fullName evidence="1">Toxin-antitoxin biofilm protein TabA</fullName>
    </submittedName>
</protein>
<dbReference type="SUPFAM" id="SSF51197">
    <property type="entry name" value="Clavaminate synthase-like"/>
    <property type="match status" value="1"/>
</dbReference>
<dbReference type="EMBL" id="UFUW01000001">
    <property type="protein sequence ID" value="SUX22620.1"/>
    <property type="molecule type" value="Genomic_DNA"/>
</dbReference>
<dbReference type="InterPro" id="IPR037012">
    <property type="entry name" value="NanQ/TabA/YiaL_sf"/>
</dbReference>
<evidence type="ECO:0000313" key="1">
    <source>
        <dbReference type="EMBL" id="SUX22620.1"/>
    </source>
</evidence>
<dbReference type="GO" id="GO:0005829">
    <property type="term" value="C:cytosol"/>
    <property type="evidence" value="ECO:0007669"/>
    <property type="project" value="TreeGrafter"/>
</dbReference>
<sequence>MNIDNLHHIDPRRYSARINTALDWLRAQDFSILAAGCYDIDSGMRAERFGLTTRPREEITPEVHCDHIDIQYLISGIEDIACRLDDGTIAPSGAYDPSRDVAFYPQTLDGESLLHLQAGDFAILYPGEIHRPGCGTGNIVDKIVIKIRFDTL</sequence>
<dbReference type="Pfam" id="PF04074">
    <property type="entry name" value="DUF386"/>
    <property type="match status" value="1"/>
</dbReference>
<dbReference type="OrthoDB" id="6196468at2"/>
<dbReference type="InterPro" id="IPR004375">
    <property type="entry name" value="NanQ/TabA/YiaL"/>
</dbReference>
<dbReference type="Gene3D" id="2.60.120.370">
    <property type="entry name" value="YhcH/YjgK/YiaL"/>
    <property type="match status" value="1"/>
</dbReference>
<dbReference type="AlphaFoldDB" id="A0A381E7E4"/>
<dbReference type="PANTHER" id="PTHR34986:SF1">
    <property type="entry name" value="PROTEIN YIAL"/>
    <property type="match status" value="1"/>
</dbReference>
<gene>
    <name evidence="1" type="primary">tabA</name>
    <name evidence="1" type="ORF">NCTC13294_01298</name>
</gene>
<accession>A0A381E7E4</accession>
<organism evidence="1 2">
    <name type="scientific">Cardiobacterium valvarum</name>
    <dbReference type="NCBI Taxonomy" id="194702"/>
    <lineage>
        <taxon>Bacteria</taxon>
        <taxon>Pseudomonadati</taxon>
        <taxon>Pseudomonadota</taxon>
        <taxon>Gammaproteobacteria</taxon>
        <taxon>Cardiobacteriales</taxon>
        <taxon>Cardiobacteriaceae</taxon>
        <taxon>Cardiobacterium</taxon>
    </lineage>
</organism>
<dbReference type="PANTHER" id="PTHR34986">
    <property type="entry name" value="EVOLVED BETA-GALACTOSIDASE SUBUNIT BETA"/>
    <property type="match status" value="1"/>
</dbReference>
<dbReference type="NCBIfam" id="TIGR00022">
    <property type="entry name" value="YhcH/YjgK/YiaL family protein"/>
    <property type="match status" value="1"/>
</dbReference>
<evidence type="ECO:0000313" key="2">
    <source>
        <dbReference type="Proteomes" id="UP000254572"/>
    </source>
</evidence>
<dbReference type="Proteomes" id="UP000254572">
    <property type="component" value="Unassembled WGS sequence"/>
</dbReference>
<proteinExistence type="predicted"/>
<name>A0A381E7E4_9GAMM</name>